<dbReference type="GO" id="GO:0005737">
    <property type="term" value="C:cytoplasm"/>
    <property type="evidence" value="ECO:0007669"/>
    <property type="project" value="TreeGrafter"/>
</dbReference>
<organism evidence="2 3">
    <name type="scientific">Stylophora pistillata</name>
    <name type="common">Smooth cauliflower coral</name>
    <dbReference type="NCBI Taxonomy" id="50429"/>
    <lineage>
        <taxon>Eukaryota</taxon>
        <taxon>Metazoa</taxon>
        <taxon>Cnidaria</taxon>
        <taxon>Anthozoa</taxon>
        <taxon>Hexacorallia</taxon>
        <taxon>Scleractinia</taxon>
        <taxon>Astrocoeniina</taxon>
        <taxon>Pocilloporidae</taxon>
        <taxon>Stylophora</taxon>
    </lineage>
</organism>
<dbReference type="OrthoDB" id="2337140at2759"/>
<dbReference type="Proteomes" id="UP000225706">
    <property type="component" value="Unassembled WGS sequence"/>
</dbReference>
<proteinExistence type="predicted"/>
<comment type="caution">
    <text evidence="2">The sequence shown here is derived from an EMBL/GenBank/DDBJ whole genome shotgun (WGS) entry which is preliminary data.</text>
</comment>
<name>A0A2B4RQC3_STYPI</name>
<protein>
    <submittedName>
        <fullName evidence="2">Sterile alpha motif domain-containing protein 9-like</fullName>
    </submittedName>
</protein>
<evidence type="ECO:0000313" key="2">
    <source>
        <dbReference type="EMBL" id="PFX18999.1"/>
    </source>
</evidence>
<feature type="region of interest" description="Disordered" evidence="1">
    <location>
        <begin position="98"/>
        <end position="244"/>
    </location>
</feature>
<dbReference type="PANTHER" id="PTHR16155:SF19">
    <property type="entry name" value="DED DOMAIN-CONTAINING PROTEIN"/>
    <property type="match status" value="1"/>
</dbReference>
<dbReference type="EMBL" id="LSMT01000382">
    <property type="protein sequence ID" value="PFX18999.1"/>
    <property type="molecule type" value="Genomic_DNA"/>
</dbReference>
<feature type="compositionally biased region" description="Basic and acidic residues" evidence="1">
    <location>
        <begin position="173"/>
        <end position="198"/>
    </location>
</feature>
<accession>A0A2B4RQC3</accession>
<evidence type="ECO:0000256" key="1">
    <source>
        <dbReference type="SAM" id="MobiDB-lite"/>
    </source>
</evidence>
<sequence length="1632" mass="185241">MLEWTMDPSMKGNAAPAEAENAKSSKFAPDPEKKKRKRRKKNKAEIVSTAPGNETEIGGPSAKPFKNADKEDANECFNLNDKVITVKESEEYDIRVRETGSKKKKDSMVSEVNLNPEDINSDNQDMFSSPERVGSKTNFVEEGIKDPFAMENEEQEAVEDGQPPTGDDVFSGDIRRDSGEEYNDVKEETISAGEDEKPPLVSDEDGSSSTLEAVTDKETAESATVTTTADGTADGPVVDGSYPSLPIGDDVESDTGDNLCDVPVDNEGRNVLCIYKLIYGVGLEALRSLFMDINPTWSNQPSDAAAFDKGKMKLTKDDEVSFKKGNIQEWDFSLITNILLFSNTCAPEVKRRPGYDTALKELKKCRNKVLGHPSTDKMSDADFNHYWPLLLTHFSTVGADPDAIAEIKLQSDEVLNAGGYYKELFMTEREKFNPLEKKLDKLTSKFETFIADQFGNSTEKSALCPNDLSGRKWDEWLKFCDAVSDFDTRKNQYILVTDVLSSENLGYFSILRSISWKMVVDFDPMSEEKGLYHSFTSQEGQASLVSMITPAEVKGSTIVSLSRQIDPSKTQWLFVKGRSSDTDGKKENFSEWESTSVKEISRFFVCCCDPDKFDRQKPVVCLVLPLCQESTPHLEVTLGRLFENFDDQFSLQTVSFKQEKRLSAFNKVKVRTVELCPRLVHLGLKKMLTSSSESRYSMPTSQAKVYVDLTEKELLYLSEHLEILYEGCEGLPEVSDDSLDEEQVRKFLDEHRQLFMSGNEISFASLYDNHDAKREIEKDIQIHVQRVLDNGLKRPMMVVIKHLPGTGGTTIARRVMWDLHKAYPCAFIDLRSRMHFEDDSSYANKLADRIAALEEICQTSPVILVDGKQSGSIESIANKTIRMLGNKGKRALLLCCQHGFKTSTKEHQELSWVHHVFYVDAKLEDSMADLNEFDSKYAQLIEKSLGAKPVSGPCRVFHFPLLAMMQKFRPKLQKIVDDTWNEMEDLQQQIATVVAFLQKYANQPTPALLLYDAFKGYIRLECNKAVTYDDIKRLFSEHLLNLMVPSNPWKRRGKFFHSKEMSPQSYTLQHRVVAEMLLKKCFQEQGCDLFQVVGQFLEFPIYKRDNREFLTLFQELFVYNKDLQKKLKFSVLFEELKGISSERASRVFCEAAEKTGDSVIFANAARFLAKMEPPLFSKAMALIEQAFKANTSGSKQRFRSICHTKGVVLYCQLRYLISTGRVRDLAKLEESASKVLEAYKEARDFPPTYPNPLIGEVEVWLACLGWIMKNICGRDSEKTLKFLANQCPPFFRACVSESFYLLDIVDGIVLSVPTLPDPEDTQRRCNNNRLALMKSFGTGFSSTGRGRDVKDVVQACKALCCFKNFPRTSALELKKLQAHFILNSSDQIESLKQENLEFLLKLLEEIVLQEHQYRLAYHLMKVCVLVSGPQCYSLEQGLTVCEKWLEVASNDCLPYFYQMVIYFLKILDGHVIEFMPKYLKVLKMCRDKSQNHCRSSQATLFVGKEGIGMSRLVTRSTLFRGETDYSTDVSETVTRFWLVDNRKKLLECKGRIRVEPSSDRGKKYPYIELLQGNVVLYVGKNADIGKVERDFNKGQLVYFVVSFNLQGPVANGITFSPHTPSREKDQSQNKMA</sequence>
<feature type="region of interest" description="Disordered" evidence="1">
    <location>
        <begin position="1"/>
        <end position="70"/>
    </location>
</feature>
<gene>
    <name evidence="2" type="primary">Samd9l</name>
    <name evidence="2" type="ORF">AWC38_SpisGene16609</name>
</gene>
<dbReference type="PANTHER" id="PTHR16155">
    <property type="entry name" value="DED DOMAIN-CONTAINING PROTEIN"/>
    <property type="match status" value="1"/>
</dbReference>
<feature type="compositionally biased region" description="Low complexity" evidence="1">
    <location>
        <begin position="221"/>
        <end position="235"/>
    </location>
</feature>
<reference evidence="3" key="1">
    <citation type="journal article" date="2017" name="bioRxiv">
        <title>Comparative analysis of the genomes of Stylophora pistillata and Acropora digitifera provides evidence for extensive differences between species of corals.</title>
        <authorList>
            <person name="Voolstra C.R."/>
            <person name="Li Y."/>
            <person name="Liew Y.J."/>
            <person name="Baumgarten S."/>
            <person name="Zoccola D."/>
            <person name="Flot J.-F."/>
            <person name="Tambutte S."/>
            <person name="Allemand D."/>
            <person name="Aranda M."/>
        </authorList>
    </citation>
    <scope>NUCLEOTIDE SEQUENCE [LARGE SCALE GENOMIC DNA]</scope>
</reference>
<evidence type="ECO:0000313" key="3">
    <source>
        <dbReference type="Proteomes" id="UP000225706"/>
    </source>
</evidence>
<keyword evidence="3" id="KW-1185">Reference proteome</keyword>